<dbReference type="STRING" id="80854.MVIS_3458"/>
<evidence type="ECO:0000259" key="9">
    <source>
        <dbReference type="Pfam" id="PF22692"/>
    </source>
</evidence>
<evidence type="ECO:0000259" key="7">
    <source>
        <dbReference type="Pfam" id="PF06429"/>
    </source>
</evidence>
<dbReference type="InterPro" id="IPR037925">
    <property type="entry name" value="FlgE/F/G-like"/>
</dbReference>
<evidence type="ECO:0000256" key="2">
    <source>
        <dbReference type="ARBA" id="ARBA00009677"/>
    </source>
</evidence>
<dbReference type="NCBIfam" id="TIGR03506">
    <property type="entry name" value="FlgEFG_subfam"/>
    <property type="match status" value="1"/>
</dbReference>
<feature type="domain" description="Flagellar hook protein FlgE/F/G-like D1" evidence="9">
    <location>
        <begin position="83"/>
        <end position="152"/>
    </location>
</feature>
<dbReference type="NCBIfam" id="NF004238">
    <property type="entry name" value="PRK05682.1-1"/>
    <property type="match status" value="1"/>
</dbReference>
<keyword evidence="12" id="KW-1185">Reference proteome</keyword>
<comment type="function">
    <text evidence="5">A flexible structure which links the flagellar filament to the drive apparatus in the basal body.</text>
</comment>
<evidence type="ECO:0000313" key="12">
    <source>
        <dbReference type="Proteomes" id="UP000182660"/>
    </source>
</evidence>
<dbReference type="NCBIfam" id="NF004240">
    <property type="entry name" value="PRK05682.1-4"/>
    <property type="match status" value="1"/>
</dbReference>
<dbReference type="Gene3D" id="2.60.98.20">
    <property type="entry name" value="Flagellar hook protein FlgE"/>
    <property type="match status" value="1"/>
</dbReference>
<dbReference type="InterPro" id="IPR010930">
    <property type="entry name" value="Flg_bb/hook_C_dom"/>
</dbReference>
<dbReference type="InterPro" id="IPR037058">
    <property type="entry name" value="Falgellar_hook_FlgE_sf"/>
</dbReference>
<keyword evidence="11" id="KW-0969">Cilium</keyword>
<keyword evidence="11" id="KW-0966">Cell projection</keyword>
<dbReference type="KEGG" id="mvs:MVIS_3458"/>
<dbReference type="EMBL" id="FPLJ01000039">
    <property type="protein sequence ID" value="SGY88687.1"/>
    <property type="molecule type" value="Genomic_DNA"/>
</dbReference>
<comment type="subcellular location">
    <subcellularLocation>
        <location evidence="1 5">Bacterial flagellum basal body</location>
    </subcellularLocation>
</comment>
<sequence>MSFNIALSGINAAQKDLNTTANNIANVNTTGFKESRAEFGDVYATSIFSNAKTSVGNGVATAHVAQQFQQGSLNFTENSLDLAINGNGFFVMSDGLESMDRNYTRAGAFKLDANSFVTNSAGNYLQVYDVNDDGSPKAVSMASTKPLQIPDTAGVPESTDNVDMTMNLPATSPGLDPLQFDPADSGTYTSATSVSIYDSLGESHTLSTYYIKDGSAGAPPNSWLEFNYVDDQPIDIVGGQAIAAAPGTPVKPAAMRMTFDSSGLLQQQLPAIATTVPLGAILSNGADTTQAINLNINNPTQFASAFEVSKLEQDGATVGRLTGIDIGPDGMVAASYSNGRNDKLGMIAMAKFANEQGLSQTGDTGWRASQLSGNAIAGEANSGTFGKINSSALEQSNVNLTSELVDLITAQRNYQANSRTLEVNSKLQDTVLQIR</sequence>
<keyword evidence="11" id="KW-0282">Flagellum</keyword>
<dbReference type="AlphaFoldDB" id="A0A090ILS6"/>
<dbReference type="GO" id="GO:0071978">
    <property type="term" value="P:bacterial-type flagellum-dependent swarming motility"/>
    <property type="evidence" value="ECO:0007669"/>
    <property type="project" value="TreeGrafter"/>
</dbReference>
<dbReference type="Proteomes" id="UP000182660">
    <property type="component" value="Unassembled WGS sequence"/>
</dbReference>
<dbReference type="EMBL" id="FPLD01000051">
    <property type="protein sequence ID" value="SGY95835.1"/>
    <property type="molecule type" value="Genomic_DNA"/>
</dbReference>
<dbReference type="InterPro" id="IPR019776">
    <property type="entry name" value="Flagellar_basal_body_rod_CS"/>
</dbReference>
<proteinExistence type="inferred from homology"/>
<evidence type="ECO:0000313" key="13">
    <source>
        <dbReference type="Proteomes" id="UP000183794"/>
    </source>
</evidence>
<dbReference type="PANTHER" id="PTHR30435">
    <property type="entry name" value="FLAGELLAR PROTEIN"/>
    <property type="match status" value="1"/>
</dbReference>
<dbReference type="Proteomes" id="UP000183794">
    <property type="component" value="Unassembled WGS sequence"/>
</dbReference>
<feature type="domain" description="Flagellar hook protein FlgE D2" evidence="8">
    <location>
        <begin position="167"/>
        <end position="315"/>
    </location>
</feature>
<dbReference type="HOGENOM" id="CLU_013687_2_0_6"/>
<dbReference type="OrthoDB" id="8578401at2"/>
<evidence type="ECO:0000313" key="11">
    <source>
        <dbReference type="EMBL" id="SGY95835.1"/>
    </source>
</evidence>
<reference evidence="10 12" key="2">
    <citation type="submission" date="2016-11" db="EMBL/GenBank/DDBJ databases">
        <authorList>
            <person name="Klemetsen T."/>
        </authorList>
    </citation>
    <scope>NUCLEOTIDE SEQUENCE [LARGE SCALE GENOMIC DNA]</scope>
    <source>
        <strain evidence="10">MT 2528</strain>
    </source>
</reference>
<dbReference type="PROSITE" id="PS00588">
    <property type="entry name" value="FLAGELLA_BB_ROD"/>
    <property type="match status" value="1"/>
</dbReference>
<dbReference type="GO" id="GO:0009425">
    <property type="term" value="C:bacterial-type flagellum basal body"/>
    <property type="evidence" value="ECO:0007669"/>
    <property type="project" value="UniProtKB-SubCell"/>
</dbReference>
<dbReference type="Pfam" id="PF22692">
    <property type="entry name" value="LlgE_F_G_D1"/>
    <property type="match status" value="1"/>
</dbReference>
<dbReference type="InterPro" id="IPR011491">
    <property type="entry name" value="FlgE_D2"/>
</dbReference>
<organism evidence="11 13">
    <name type="scientific">Moritella viscosa</name>
    <dbReference type="NCBI Taxonomy" id="80854"/>
    <lineage>
        <taxon>Bacteria</taxon>
        <taxon>Pseudomonadati</taxon>
        <taxon>Pseudomonadota</taxon>
        <taxon>Gammaproteobacteria</taxon>
        <taxon>Alteromonadales</taxon>
        <taxon>Moritellaceae</taxon>
        <taxon>Moritella</taxon>
    </lineage>
</organism>
<protein>
    <recommendedName>
        <fullName evidence="3 5">Flagellar hook protein FlgE</fullName>
    </recommendedName>
</protein>
<reference evidence="11 13" key="1">
    <citation type="submission" date="2016-11" db="EMBL/GenBank/DDBJ databases">
        <authorList>
            <person name="Jaros S."/>
            <person name="Januszkiewicz K."/>
            <person name="Wedrychowicz H."/>
        </authorList>
    </citation>
    <scope>NUCLEOTIDE SEQUENCE [LARGE SCALE GENOMIC DNA]</scope>
    <source>
        <strain evidence="11">NVI 5450</strain>
    </source>
</reference>
<evidence type="ECO:0000256" key="5">
    <source>
        <dbReference type="RuleBase" id="RU362116"/>
    </source>
</evidence>
<dbReference type="RefSeq" id="WP_045111468.1">
    <property type="nucleotide sequence ID" value="NZ_CAWQZC010000118.1"/>
</dbReference>
<evidence type="ECO:0000259" key="6">
    <source>
        <dbReference type="Pfam" id="PF00460"/>
    </source>
</evidence>
<dbReference type="PATRIC" id="fig|80854.5.peg.3656"/>
<feature type="domain" description="Flagellar basal body rod protein N-terminal" evidence="6">
    <location>
        <begin position="3"/>
        <end position="33"/>
    </location>
</feature>
<evidence type="ECO:0000259" key="8">
    <source>
        <dbReference type="Pfam" id="PF07559"/>
    </source>
</evidence>
<dbReference type="GO" id="GO:0005829">
    <property type="term" value="C:cytosol"/>
    <property type="evidence" value="ECO:0007669"/>
    <property type="project" value="TreeGrafter"/>
</dbReference>
<name>A0A090ILS6_9GAMM</name>
<accession>A0A090ILS6</accession>
<evidence type="ECO:0000256" key="4">
    <source>
        <dbReference type="ARBA" id="ARBA00023143"/>
    </source>
</evidence>
<evidence type="ECO:0000313" key="10">
    <source>
        <dbReference type="EMBL" id="SGY88687.1"/>
    </source>
</evidence>
<dbReference type="GeneID" id="61295456"/>
<dbReference type="PANTHER" id="PTHR30435:SF1">
    <property type="entry name" value="FLAGELLAR HOOK PROTEIN FLGE"/>
    <property type="match status" value="1"/>
</dbReference>
<keyword evidence="4 5" id="KW-0975">Bacterial flagellum</keyword>
<gene>
    <name evidence="10" type="ORF">MT2528_1573</name>
    <name evidence="11" type="ORF">NVI5450_1772</name>
</gene>
<dbReference type="Pfam" id="PF06429">
    <property type="entry name" value="Flg_bbr_C"/>
    <property type="match status" value="1"/>
</dbReference>
<dbReference type="SUPFAM" id="SSF117143">
    <property type="entry name" value="Flagellar hook protein flgE"/>
    <property type="match status" value="1"/>
</dbReference>
<dbReference type="Pfam" id="PF07559">
    <property type="entry name" value="FlgE_D2"/>
    <property type="match status" value="1"/>
</dbReference>
<comment type="similarity">
    <text evidence="2 5">Belongs to the flagella basal body rod proteins family.</text>
</comment>
<evidence type="ECO:0000256" key="3">
    <source>
        <dbReference type="ARBA" id="ARBA00019015"/>
    </source>
</evidence>
<dbReference type="Pfam" id="PF00460">
    <property type="entry name" value="Flg_bb_rod"/>
    <property type="match status" value="1"/>
</dbReference>
<dbReference type="InterPro" id="IPR001444">
    <property type="entry name" value="Flag_bb_rod_N"/>
</dbReference>
<dbReference type="InterPro" id="IPR053967">
    <property type="entry name" value="LlgE_F_G-like_D1"/>
</dbReference>
<feature type="domain" description="Flagellar basal-body/hook protein C-terminal" evidence="7">
    <location>
        <begin position="390"/>
        <end position="434"/>
    </location>
</feature>
<evidence type="ECO:0000256" key="1">
    <source>
        <dbReference type="ARBA" id="ARBA00004117"/>
    </source>
</evidence>
<dbReference type="GO" id="GO:0009424">
    <property type="term" value="C:bacterial-type flagellum hook"/>
    <property type="evidence" value="ECO:0007669"/>
    <property type="project" value="TreeGrafter"/>
</dbReference>
<dbReference type="InterPro" id="IPR020013">
    <property type="entry name" value="Flagellar_FlgE/F/G"/>
</dbReference>